<gene>
    <name evidence="3" type="ORF">SSX86_021683</name>
</gene>
<organism evidence="3 4">
    <name type="scientific">Deinandra increscens subsp. villosa</name>
    <dbReference type="NCBI Taxonomy" id="3103831"/>
    <lineage>
        <taxon>Eukaryota</taxon>
        <taxon>Viridiplantae</taxon>
        <taxon>Streptophyta</taxon>
        <taxon>Embryophyta</taxon>
        <taxon>Tracheophyta</taxon>
        <taxon>Spermatophyta</taxon>
        <taxon>Magnoliopsida</taxon>
        <taxon>eudicotyledons</taxon>
        <taxon>Gunneridae</taxon>
        <taxon>Pentapetalae</taxon>
        <taxon>asterids</taxon>
        <taxon>campanulids</taxon>
        <taxon>Asterales</taxon>
        <taxon>Asteraceae</taxon>
        <taxon>Asteroideae</taxon>
        <taxon>Heliantheae alliance</taxon>
        <taxon>Madieae</taxon>
        <taxon>Madiinae</taxon>
        <taxon>Deinandra</taxon>
    </lineage>
</organism>
<protein>
    <submittedName>
        <fullName evidence="3">Uncharacterized protein</fullName>
    </submittedName>
</protein>
<dbReference type="PANTHER" id="PTHR31071:SF16">
    <property type="entry name" value="MYB-LIKE PROTEIN Z ISOFORM X1"/>
    <property type="match status" value="1"/>
</dbReference>
<dbReference type="PANTHER" id="PTHR31071">
    <property type="entry name" value="GB|AAF24581.1"/>
    <property type="match status" value="1"/>
</dbReference>
<feature type="coiled-coil region" evidence="1">
    <location>
        <begin position="290"/>
        <end position="367"/>
    </location>
</feature>
<evidence type="ECO:0000313" key="4">
    <source>
        <dbReference type="Proteomes" id="UP001408789"/>
    </source>
</evidence>
<evidence type="ECO:0000256" key="1">
    <source>
        <dbReference type="SAM" id="Coils"/>
    </source>
</evidence>
<keyword evidence="4" id="KW-1185">Reference proteome</keyword>
<proteinExistence type="predicted"/>
<dbReference type="EMBL" id="JBCNJP010000021">
    <property type="protein sequence ID" value="KAK9059064.1"/>
    <property type="molecule type" value="Genomic_DNA"/>
</dbReference>
<comment type="caution">
    <text evidence="3">The sequence shown here is derived from an EMBL/GenBank/DDBJ whole genome shotgun (WGS) entry which is preliminary data.</text>
</comment>
<feature type="compositionally biased region" description="Basic and acidic residues" evidence="2">
    <location>
        <begin position="37"/>
        <end position="54"/>
    </location>
</feature>
<evidence type="ECO:0000313" key="3">
    <source>
        <dbReference type="EMBL" id="KAK9059064.1"/>
    </source>
</evidence>
<name>A0AAP0CTM9_9ASTR</name>
<dbReference type="InterPro" id="IPR043424">
    <property type="entry name" value="BLT-like"/>
</dbReference>
<evidence type="ECO:0000256" key="2">
    <source>
        <dbReference type="SAM" id="MobiDB-lite"/>
    </source>
</evidence>
<sequence length="515" mass="60013">MEIRSPEMPCKIRKRRLFPTSSFANSSLSQLLMDHDQAGDHHSEGKFVDRSTAKEEEEEEELALTLRKSETGNLERGVTERSRNRSRSSPGRVYMPEVINNPHYRQSSNFMNKDNSVVGMTLNYVANPFEGKSQPYGEIETVTKAHGHPVPTHGLDEIKHSLTVSKELLKLLTHVSTSGSNHDHHHRTSISLASTLNHELNKARHHVNKLIQRQRSNNTSAQHSEEQDKIRVAVKTISRELETERKLRRQSERMNKKLGRELADTKSYLAKAMKKAETEKQATEILEQLCEKMVRSIEEDRIEFEELKRESERVRKEMEEEREMLRVADMLREERVQMKLIDAKYEYEDKHKQMNILVRDLEELLEADNDIDQITPKVLSWYQSKNFNNKEITHSIWYENEKGKVVNDENALDEETKGLSWFENNVDVVNDQMTNTQNEVMGRNSDCIEWEFGLDMKNESKDLNDCSEEKDSGLASMKEYEDEMERYKMIKDLRDRIVSGGSDLSRDTVEFGSYI</sequence>
<dbReference type="Proteomes" id="UP001408789">
    <property type="component" value="Unassembled WGS sequence"/>
</dbReference>
<feature type="region of interest" description="Disordered" evidence="2">
    <location>
        <begin position="37"/>
        <end position="96"/>
    </location>
</feature>
<accession>A0AAP0CTM9</accession>
<dbReference type="AlphaFoldDB" id="A0AAP0CTM9"/>
<keyword evidence="1" id="KW-0175">Coiled coil</keyword>
<reference evidence="3 4" key="1">
    <citation type="submission" date="2024-04" db="EMBL/GenBank/DDBJ databases">
        <title>The reference genome of an endangered Asteraceae, Deinandra increscens subsp. villosa, native to the Central Coast of California.</title>
        <authorList>
            <person name="Guilliams M."/>
            <person name="Hasenstab-Lehman K."/>
            <person name="Meyer R."/>
            <person name="Mcevoy S."/>
        </authorList>
    </citation>
    <scope>NUCLEOTIDE SEQUENCE [LARGE SCALE GENOMIC DNA]</scope>
    <source>
        <tissue evidence="3">Leaf</tissue>
    </source>
</reference>